<accession>A0ACC3Z7B9</accession>
<dbReference type="EMBL" id="VUJX02000003">
    <property type="protein sequence ID" value="KAL0939986.1"/>
    <property type="molecule type" value="Genomic_DNA"/>
</dbReference>
<evidence type="ECO:0000313" key="1">
    <source>
        <dbReference type="EMBL" id="KAL0939986.1"/>
    </source>
</evidence>
<protein>
    <submittedName>
        <fullName evidence="1">Cytochrome p450 4v3</fullName>
    </submittedName>
</protein>
<name>A0ACC3Z7B9_COLTU</name>
<sequence>MALSTNEAPRGLTRDVLRVCVLFLLLGVAISLTQLIQVRLKFRRLKKKGVPMLPHSLLFGHIPTLAKLTKGLPRDIHSNYVPQLICENWKTFFPDRKSCPPVIYIDSWPIAPPVIYIFDPETGAECLSNSSVSRSHNVLDFIEPITENLDMVSMEGEPWKEWRARFNPAFSIKNVTTLIPGMIYDVATFASIVRQHAGTGGDWGPVFVLQELTTNLTLDIIGRSTLGMELHEQTNGPSKLKAAFMDQMGWCMFNFNIIDTLKWYSPVRMWRVARNRSSMRKELYLPVTERLEIKGDDKLKTIVDQAIKPIKDTAYEEPPSIDSLFISTVMSQLKLFMFAGHDTTATTLCWVLHIIGKNPEIAAKVRAEHDEVLGKDITELSARLTESPHLLNSLPYTAGIIKEALRLYPAVGALRQGASHYQIVDRETGVKYPTDNCMLFDSSRSLSRADELWHRAKEAIPERWLTTDTEDPLYPPKNAWRRFGSGPRICIGQELAMTEMKLVVVFLAREFDIDCAWDKWDALKKQTGPKVLVEGHRCYQTEHGTPHVKDGMPVHVRRREMAI</sequence>
<proteinExistence type="predicted"/>
<gene>
    <name evidence="1" type="ORF">CTRU02_206596</name>
</gene>
<reference evidence="1 2" key="1">
    <citation type="journal article" date="2020" name="Phytopathology">
        <title>Genome Sequence Resources of Colletotrichum truncatum, C. plurivorum, C. musicola, and C. sojae: Four Species Pathogenic to Soybean (Glycine max).</title>
        <authorList>
            <person name="Rogerio F."/>
            <person name="Boufleur T.R."/>
            <person name="Ciampi-Guillardi M."/>
            <person name="Sukno S.A."/>
            <person name="Thon M.R."/>
            <person name="Massola Junior N.S."/>
            <person name="Baroncelli R."/>
        </authorList>
    </citation>
    <scope>NUCLEOTIDE SEQUENCE [LARGE SCALE GENOMIC DNA]</scope>
    <source>
        <strain evidence="1 2">CMES1059</strain>
    </source>
</reference>
<evidence type="ECO:0000313" key="2">
    <source>
        <dbReference type="Proteomes" id="UP000805649"/>
    </source>
</evidence>
<keyword evidence="2" id="KW-1185">Reference proteome</keyword>
<dbReference type="Proteomes" id="UP000805649">
    <property type="component" value="Unassembled WGS sequence"/>
</dbReference>
<comment type="caution">
    <text evidence="1">The sequence shown here is derived from an EMBL/GenBank/DDBJ whole genome shotgun (WGS) entry which is preliminary data.</text>
</comment>
<organism evidence="1 2">
    <name type="scientific">Colletotrichum truncatum</name>
    <name type="common">Anthracnose fungus</name>
    <name type="synonym">Colletotrichum capsici</name>
    <dbReference type="NCBI Taxonomy" id="5467"/>
    <lineage>
        <taxon>Eukaryota</taxon>
        <taxon>Fungi</taxon>
        <taxon>Dikarya</taxon>
        <taxon>Ascomycota</taxon>
        <taxon>Pezizomycotina</taxon>
        <taxon>Sordariomycetes</taxon>
        <taxon>Hypocreomycetidae</taxon>
        <taxon>Glomerellales</taxon>
        <taxon>Glomerellaceae</taxon>
        <taxon>Colletotrichum</taxon>
        <taxon>Colletotrichum truncatum species complex</taxon>
    </lineage>
</organism>